<evidence type="ECO:0000256" key="5">
    <source>
        <dbReference type="ARBA" id="ARBA00022927"/>
    </source>
</evidence>
<reference evidence="11 12" key="1">
    <citation type="journal article" date="2017" name="Int. J. Syst. Evol. Microbiol.">
        <title>Marinicauda algicola sp. nov., isolated from a marine red alga Rhodosorus marinus.</title>
        <authorList>
            <person name="Jeong S.E."/>
            <person name="Jeon S.H."/>
            <person name="Chun B.H."/>
            <person name="Kim D.W."/>
            <person name="Jeon C.O."/>
        </authorList>
    </citation>
    <scope>NUCLEOTIDE SEQUENCE [LARGE SCALE GENOMIC DNA]</scope>
    <source>
        <strain evidence="11 12">JCM 31718</strain>
    </source>
</reference>
<dbReference type="NCBIfam" id="TIGR00916">
    <property type="entry name" value="2A0604s01"/>
    <property type="match status" value="1"/>
</dbReference>
<keyword evidence="8 9" id="KW-0472">Membrane</keyword>
<dbReference type="InterPro" id="IPR022645">
    <property type="entry name" value="SecD/SecF_bac"/>
</dbReference>
<comment type="subunit">
    <text evidence="9">Forms a complex with SecD. Part of the essential Sec protein translocation apparatus which comprises SecA, SecYEG and auxiliary proteins SecDF-YajC and YidC.</text>
</comment>
<keyword evidence="7 9" id="KW-0811">Translocation</keyword>
<dbReference type="PRINTS" id="PR01755">
    <property type="entry name" value="SECFTRNLCASE"/>
</dbReference>
<dbReference type="GO" id="GO:0043952">
    <property type="term" value="P:protein transport by the Sec complex"/>
    <property type="evidence" value="ECO:0007669"/>
    <property type="project" value="UniProtKB-UniRule"/>
</dbReference>
<dbReference type="HAMAP" id="MF_01464_B">
    <property type="entry name" value="SecF_B"/>
    <property type="match status" value="1"/>
</dbReference>
<dbReference type="InterPro" id="IPR022813">
    <property type="entry name" value="SecD/SecF_arch_bac"/>
</dbReference>
<evidence type="ECO:0000256" key="8">
    <source>
        <dbReference type="ARBA" id="ARBA00023136"/>
    </source>
</evidence>
<gene>
    <name evidence="9 11" type="primary">secF</name>
    <name evidence="11" type="ORF">E5163_12245</name>
</gene>
<dbReference type="Gene3D" id="1.20.1640.10">
    <property type="entry name" value="Multidrug efflux transporter AcrB transmembrane domain"/>
    <property type="match status" value="1"/>
</dbReference>
<keyword evidence="4 9" id="KW-0812">Transmembrane</keyword>
<keyword evidence="6 9" id="KW-1133">Transmembrane helix</keyword>
<feature type="transmembrane region" description="Helical" evidence="9">
    <location>
        <begin position="267"/>
        <end position="288"/>
    </location>
</feature>
<accession>A0A4S2GZE0</accession>
<dbReference type="InterPro" id="IPR048634">
    <property type="entry name" value="SecD_SecF_C"/>
</dbReference>
<feature type="transmembrane region" description="Helical" evidence="9">
    <location>
        <begin position="215"/>
        <end position="236"/>
    </location>
</feature>
<evidence type="ECO:0000259" key="10">
    <source>
        <dbReference type="Pfam" id="PF02355"/>
    </source>
</evidence>
<organism evidence="11 12">
    <name type="scientific">Marinicauda algicola</name>
    <dbReference type="NCBI Taxonomy" id="2029849"/>
    <lineage>
        <taxon>Bacteria</taxon>
        <taxon>Pseudomonadati</taxon>
        <taxon>Pseudomonadota</taxon>
        <taxon>Alphaproteobacteria</taxon>
        <taxon>Maricaulales</taxon>
        <taxon>Maricaulaceae</taxon>
        <taxon>Marinicauda</taxon>
    </lineage>
</organism>
<name>A0A4S2GZE0_9PROT</name>
<keyword evidence="2 9" id="KW-0813">Transport</keyword>
<feature type="transmembrane region" description="Helical" evidence="9">
    <location>
        <begin position="294"/>
        <end position="316"/>
    </location>
</feature>
<dbReference type="RefSeq" id="WP_135996421.1">
    <property type="nucleotide sequence ID" value="NZ_CP071057.1"/>
</dbReference>
<dbReference type="GO" id="GO:0006605">
    <property type="term" value="P:protein targeting"/>
    <property type="evidence" value="ECO:0007669"/>
    <property type="project" value="UniProtKB-UniRule"/>
</dbReference>
<keyword evidence="12" id="KW-1185">Reference proteome</keyword>
<dbReference type="GO" id="GO:0015450">
    <property type="term" value="F:protein-transporting ATPase activity"/>
    <property type="evidence" value="ECO:0007669"/>
    <property type="project" value="InterPro"/>
</dbReference>
<dbReference type="GO" id="GO:0065002">
    <property type="term" value="P:intracellular protein transmembrane transport"/>
    <property type="evidence" value="ECO:0007669"/>
    <property type="project" value="UniProtKB-UniRule"/>
</dbReference>
<keyword evidence="5 9" id="KW-0653">Protein transport</keyword>
<dbReference type="Pfam" id="PF07549">
    <property type="entry name" value="Sec_GG"/>
    <property type="match status" value="1"/>
</dbReference>
<evidence type="ECO:0000256" key="9">
    <source>
        <dbReference type="HAMAP-Rule" id="MF_01464"/>
    </source>
</evidence>
<protein>
    <recommendedName>
        <fullName evidence="9">Protein-export membrane protein SecF</fullName>
    </recommendedName>
</protein>
<dbReference type="NCBIfam" id="TIGR00966">
    <property type="entry name" value="transloc_SecF"/>
    <property type="match status" value="1"/>
</dbReference>
<dbReference type="SUPFAM" id="SSF82866">
    <property type="entry name" value="Multidrug efflux transporter AcrB transmembrane domain"/>
    <property type="match status" value="1"/>
</dbReference>
<dbReference type="InterPro" id="IPR055344">
    <property type="entry name" value="SecD_SecF_C_bact"/>
</dbReference>
<dbReference type="PANTHER" id="PTHR30081">
    <property type="entry name" value="PROTEIN-EXPORT MEMBRANE PROTEIN SEC"/>
    <property type="match status" value="1"/>
</dbReference>
<evidence type="ECO:0000313" key="12">
    <source>
        <dbReference type="Proteomes" id="UP000308054"/>
    </source>
</evidence>
<dbReference type="InterPro" id="IPR022646">
    <property type="entry name" value="SecD/SecF_CS"/>
</dbReference>
<comment type="caution">
    <text evidence="11">The sequence shown here is derived from an EMBL/GenBank/DDBJ whole genome shotgun (WGS) entry which is preliminary data.</text>
</comment>
<dbReference type="Proteomes" id="UP000308054">
    <property type="component" value="Unassembled WGS sequence"/>
</dbReference>
<feature type="domain" description="Protein export membrane protein SecD/SecF C-terminal" evidence="10">
    <location>
        <begin position="133"/>
        <end position="317"/>
    </location>
</feature>
<comment type="similarity">
    <text evidence="9">Belongs to the SecD/SecF family. SecF subfamily.</text>
</comment>
<dbReference type="InterPro" id="IPR005665">
    <property type="entry name" value="SecF_bac"/>
</dbReference>
<dbReference type="OrthoDB" id="9774769at2"/>
<evidence type="ECO:0000256" key="3">
    <source>
        <dbReference type="ARBA" id="ARBA00022475"/>
    </source>
</evidence>
<sequence length="329" mass="35553">MKIALIRFFPVETKFRFIRLRFAAFAISLALMIGSIAAFFAIGLNFGIDFRGGTLIEVQTEGPADLGAIRSTLNGLGLADINVQGFGGADEVLITVGTMEPEAVRALPPPAGRDAWPEDLDAEAAQQGVRAVVQAELSQAFPGIEYRRLEVVGPQVSGELVEKGVMAVLAALFLMLVYIWFRFEWQYSIGAVLALTHDVVATIGFFAVTQMEFNLSTIAAILTIVGYSMNDTVVVYDRIREELRKYKTMPLPEVLDKAINQTLSRTFMTSGTTLVALVAMATIGGAALQGFAVALIWGILIGTYSSVFVGAPLLMLTGVKRSSEEDEEA</sequence>
<evidence type="ECO:0000256" key="2">
    <source>
        <dbReference type="ARBA" id="ARBA00022448"/>
    </source>
</evidence>
<feature type="transmembrane region" description="Helical" evidence="9">
    <location>
        <begin position="164"/>
        <end position="181"/>
    </location>
</feature>
<keyword evidence="3 9" id="KW-1003">Cell membrane</keyword>
<evidence type="ECO:0000256" key="7">
    <source>
        <dbReference type="ARBA" id="ARBA00023010"/>
    </source>
</evidence>
<comment type="subcellular location">
    <subcellularLocation>
        <location evidence="1 9">Cell membrane</location>
        <topology evidence="1 9">Multi-pass membrane protein</topology>
    </subcellularLocation>
</comment>
<feature type="transmembrane region" description="Helical" evidence="9">
    <location>
        <begin position="20"/>
        <end position="42"/>
    </location>
</feature>
<dbReference type="EMBL" id="SRXW01000003">
    <property type="protein sequence ID" value="TGY88575.1"/>
    <property type="molecule type" value="Genomic_DNA"/>
</dbReference>
<comment type="function">
    <text evidence="9">Part of the Sec protein translocase complex. Interacts with the SecYEG preprotein conducting channel. SecDF uses the proton motive force (PMF) to complete protein translocation after the ATP-dependent function of SecA.</text>
</comment>
<evidence type="ECO:0000313" key="11">
    <source>
        <dbReference type="EMBL" id="TGY88575.1"/>
    </source>
</evidence>
<evidence type="ECO:0000256" key="4">
    <source>
        <dbReference type="ARBA" id="ARBA00022692"/>
    </source>
</evidence>
<dbReference type="Pfam" id="PF02355">
    <property type="entry name" value="SecD_SecF_C"/>
    <property type="match status" value="1"/>
</dbReference>
<dbReference type="AlphaFoldDB" id="A0A4S2GZE0"/>
<evidence type="ECO:0000256" key="1">
    <source>
        <dbReference type="ARBA" id="ARBA00004651"/>
    </source>
</evidence>
<feature type="transmembrane region" description="Helical" evidence="9">
    <location>
        <begin position="188"/>
        <end position="209"/>
    </location>
</feature>
<evidence type="ECO:0000256" key="6">
    <source>
        <dbReference type="ARBA" id="ARBA00022989"/>
    </source>
</evidence>
<proteinExistence type="inferred from homology"/>
<dbReference type="GO" id="GO:0005886">
    <property type="term" value="C:plasma membrane"/>
    <property type="evidence" value="ECO:0007669"/>
    <property type="project" value="UniProtKB-SubCell"/>
</dbReference>
<dbReference type="PANTHER" id="PTHR30081:SF8">
    <property type="entry name" value="PROTEIN TRANSLOCASE SUBUNIT SECF"/>
    <property type="match status" value="1"/>
</dbReference>